<comment type="caution">
    <text evidence="1">The sequence shown here is derived from an EMBL/GenBank/DDBJ whole genome shotgun (WGS) entry which is preliminary data.</text>
</comment>
<evidence type="ECO:0000313" key="1">
    <source>
        <dbReference type="EMBL" id="MFD1292210.1"/>
    </source>
</evidence>
<evidence type="ECO:0000313" key="2">
    <source>
        <dbReference type="Proteomes" id="UP001597241"/>
    </source>
</evidence>
<accession>A0ABW3WLI8</accession>
<reference evidence="2" key="1">
    <citation type="journal article" date="2019" name="Int. J. Syst. Evol. Microbiol.">
        <title>The Global Catalogue of Microorganisms (GCM) 10K type strain sequencing project: providing services to taxonomists for standard genome sequencing and annotation.</title>
        <authorList>
            <consortium name="The Broad Institute Genomics Platform"/>
            <consortium name="The Broad Institute Genome Sequencing Center for Infectious Disease"/>
            <person name="Wu L."/>
            <person name="Ma J."/>
        </authorList>
    </citation>
    <scope>NUCLEOTIDE SEQUENCE [LARGE SCALE GENOMIC DNA]</scope>
    <source>
        <strain evidence="2">CCUG 62221</strain>
    </source>
</reference>
<dbReference type="Proteomes" id="UP001597241">
    <property type="component" value="Unassembled WGS sequence"/>
</dbReference>
<sequence>METILEKIQESTKTIIKINTIIPYFTYKNNQGITVEDVDSALKL</sequence>
<name>A0ABW3WLI8_9FLAO</name>
<gene>
    <name evidence="1" type="ORF">ACFQ5N_00045</name>
</gene>
<proteinExistence type="predicted"/>
<organism evidence="1 2">
    <name type="scientific">Lutibacter holmesii</name>
    <dbReference type="NCBI Taxonomy" id="1137985"/>
    <lineage>
        <taxon>Bacteria</taxon>
        <taxon>Pseudomonadati</taxon>
        <taxon>Bacteroidota</taxon>
        <taxon>Flavobacteriia</taxon>
        <taxon>Flavobacteriales</taxon>
        <taxon>Flavobacteriaceae</taxon>
        <taxon>Lutibacter</taxon>
    </lineage>
</organism>
<protein>
    <submittedName>
        <fullName evidence="1">Uncharacterized protein</fullName>
    </submittedName>
</protein>
<dbReference type="RefSeq" id="WP_386806698.1">
    <property type="nucleotide sequence ID" value="NZ_JBHTMV010000001.1"/>
</dbReference>
<dbReference type="EMBL" id="JBHTMV010000001">
    <property type="protein sequence ID" value="MFD1292210.1"/>
    <property type="molecule type" value="Genomic_DNA"/>
</dbReference>
<keyword evidence="2" id="KW-1185">Reference proteome</keyword>